<sequence>MLVLMIQLIERSLLAMDVDRSSQVTMEPCPILHCSPESVEERGRSSNVETSGASSAEVHCEITTILSGESAFLYGNIATENPKNPSPSSPSVSGYDWASRDTQDPFKFTSWSEDKMTIDEFDALNMLTALSRPFSSRKIINCLEHDDFDSRVFDIMGRKGHARDWFRIMTESKSGNIRDAQRAAEGVSREKDTTSMQTDRVAHPEVTVVEDRPFVRKRKGRQAVEKPTSSKKMKESEELVDRPIPDDKEIMEEMGKAIVLEHTQGFNKALRQASHLLNISTEGVDFDPRKDVYQGRLISLSEIPEGALLVYDPAKENAATDTPITGEVMEEDVVASSTNVADVVHVE</sequence>
<dbReference type="EMBL" id="CM003374">
    <property type="protein sequence ID" value="KOM41027.1"/>
    <property type="molecule type" value="Genomic_DNA"/>
</dbReference>
<dbReference type="Gramene" id="KOM41027">
    <property type="protein sequence ID" value="KOM41027"/>
    <property type="gene ID" value="LR48_Vigan04g122500"/>
</dbReference>
<protein>
    <submittedName>
        <fullName evidence="3">Uncharacterized protein</fullName>
    </submittedName>
</protein>
<proteinExistence type="predicted"/>
<dbReference type="AlphaFoldDB" id="A0A0L9UER4"/>
<evidence type="ECO:0000256" key="2">
    <source>
        <dbReference type="SAM" id="SignalP"/>
    </source>
</evidence>
<feature type="chain" id="PRO_5012588031" evidence="2">
    <location>
        <begin position="16"/>
        <end position="347"/>
    </location>
</feature>
<feature type="region of interest" description="Disordered" evidence="1">
    <location>
        <begin position="217"/>
        <end position="240"/>
    </location>
</feature>
<feature type="signal peptide" evidence="2">
    <location>
        <begin position="1"/>
        <end position="15"/>
    </location>
</feature>
<keyword evidence="2" id="KW-0732">Signal</keyword>
<dbReference type="Proteomes" id="UP000053144">
    <property type="component" value="Chromosome 4"/>
</dbReference>
<gene>
    <name evidence="3" type="ORF">LR48_Vigan04g122500</name>
</gene>
<evidence type="ECO:0000313" key="4">
    <source>
        <dbReference type="Proteomes" id="UP000053144"/>
    </source>
</evidence>
<evidence type="ECO:0000256" key="1">
    <source>
        <dbReference type="SAM" id="MobiDB-lite"/>
    </source>
</evidence>
<feature type="region of interest" description="Disordered" evidence="1">
    <location>
        <begin position="177"/>
        <end position="200"/>
    </location>
</feature>
<name>A0A0L9UER4_PHAAN</name>
<accession>A0A0L9UER4</accession>
<organism evidence="3 4">
    <name type="scientific">Phaseolus angularis</name>
    <name type="common">Azuki bean</name>
    <name type="synonym">Vigna angularis</name>
    <dbReference type="NCBI Taxonomy" id="3914"/>
    <lineage>
        <taxon>Eukaryota</taxon>
        <taxon>Viridiplantae</taxon>
        <taxon>Streptophyta</taxon>
        <taxon>Embryophyta</taxon>
        <taxon>Tracheophyta</taxon>
        <taxon>Spermatophyta</taxon>
        <taxon>Magnoliopsida</taxon>
        <taxon>eudicotyledons</taxon>
        <taxon>Gunneridae</taxon>
        <taxon>Pentapetalae</taxon>
        <taxon>rosids</taxon>
        <taxon>fabids</taxon>
        <taxon>Fabales</taxon>
        <taxon>Fabaceae</taxon>
        <taxon>Papilionoideae</taxon>
        <taxon>50 kb inversion clade</taxon>
        <taxon>NPAAA clade</taxon>
        <taxon>indigoferoid/millettioid clade</taxon>
        <taxon>Phaseoleae</taxon>
        <taxon>Vigna</taxon>
    </lineage>
</organism>
<evidence type="ECO:0000313" key="3">
    <source>
        <dbReference type="EMBL" id="KOM41027.1"/>
    </source>
</evidence>
<feature type="compositionally biased region" description="Basic and acidic residues" evidence="1">
    <location>
        <begin position="179"/>
        <end position="193"/>
    </location>
</feature>
<feature type="region of interest" description="Disordered" evidence="1">
    <location>
        <begin position="78"/>
        <end position="97"/>
    </location>
</feature>
<reference evidence="4" key="1">
    <citation type="journal article" date="2015" name="Proc. Natl. Acad. Sci. U.S.A.">
        <title>Genome sequencing of adzuki bean (Vigna angularis) provides insight into high starch and low fat accumulation and domestication.</title>
        <authorList>
            <person name="Yang K."/>
            <person name="Tian Z."/>
            <person name="Chen C."/>
            <person name="Luo L."/>
            <person name="Zhao B."/>
            <person name="Wang Z."/>
            <person name="Yu L."/>
            <person name="Li Y."/>
            <person name="Sun Y."/>
            <person name="Li W."/>
            <person name="Chen Y."/>
            <person name="Li Y."/>
            <person name="Zhang Y."/>
            <person name="Ai D."/>
            <person name="Zhao J."/>
            <person name="Shang C."/>
            <person name="Ma Y."/>
            <person name="Wu B."/>
            <person name="Wang M."/>
            <person name="Gao L."/>
            <person name="Sun D."/>
            <person name="Zhang P."/>
            <person name="Guo F."/>
            <person name="Wang W."/>
            <person name="Li Y."/>
            <person name="Wang J."/>
            <person name="Varshney R.K."/>
            <person name="Wang J."/>
            <person name="Ling H.Q."/>
            <person name="Wan P."/>
        </authorList>
    </citation>
    <scope>NUCLEOTIDE SEQUENCE</scope>
    <source>
        <strain evidence="4">cv. Jingnong 6</strain>
    </source>
</reference>